<comment type="caution">
    <text evidence="2">The sequence shown here is derived from an EMBL/GenBank/DDBJ whole genome shotgun (WGS) entry which is preliminary data.</text>
</comment>
<evidence type="ECO:0000256" key="1">
    <source>
        <dbReference type="SAM" id="SignalP"/>
    </source>
</evidence>
<proteinExistence type="predicted"/>
<name>A0A3S0RF64_9GAMM</name>
<gene>
    <name evidence="2" type="ORF">EKH79_03720</name>
</gene>
<dbReference type="RefSeq" id="WP_126672462.1">
    <property type="nucleotide sequence ID" value="NZ_RYZR01000003.1"/>
</dbReference>
<feature type="chain" id="PRO_5018720291" description="DUF4410 domain-containing protein" evidence="1">
    <location>
        <begin position="18"/>
        <end position="152"/>
    </location>
</feature>
<feature type="signal peptide" evidence="1">
    <location>
        <begin position="1"/>
        <end position="17"/>
    </location>
</feature>
<sequence length="152" mass="16106">MKVLAFALIGISSMASAADVVSIPRVTPYADGVGTDEVRTKCDWNAKLSEEIAHYAETPVSITDKDTSQLSGKVLFMRIVNVHAIGGGGFTGPKWAAIHGELRDNGKLVGSFDAHQNSSVGLTTCGALDHLAKELGDDIADWLKDPIMNAKP</sequence>
<evidence type="ECO:0000313" key="3">
    <source>
        <dbReference type="Proteomes" id="UP000267077"/>
    </source>
</evidence>
<dbReference type="OrthoDB" id="5703702at2"/>
<accession>A0A3S0RF64</accession>
<organism evidence="2 3">
    <name type="scientific">Dyella dinghuensis</name>
    <dbReference type="NCBI Taxonomy" id="1920169"/>
    <lineage>
        <taxon>Bacteria</taxon>
        <taxon>Pseudomonadati</taxon>
        <taxon>Pseudomonadota</taxon>
        <taxon>Gammaproteobacteria</taxon>
        <taxon>Lysobacterales</taxon>
        <taxon>Rhodanobacteraceae</taxon>
        <taxon>Dyella</taxon>
    </lineage>
</organism>
<protein>
    <recommendedName>
        <fullName evidence="4">DUF4410 domain-containing protein</fullName>
    </recommendedName>
</protein>
<dbReference type="AlphaFoldDB" id="A0A3S0RF64"/>
<keyword evidence="1" id="KW-0732">Signal</keyword>
<evidence type="ECO:0000313" key="2">
    <source>
        <dbReference type="EMBL" id="RUL65830.1"/>
    </source>
</evidence>
<dbReference type="Proteomes" id="UP000267077">
    <property type="component" value="Unassembled WGS sequence"/>
</dbReference>
<dbReference type="EMBL" id="RYZR01000003">
    <property type="protein sequence ID" value="RUL65830.1"/>
    <property type="molecule type" value="Genomic_DNA"/>
</dbReference>
<reference evidence="2 3" key="1">
    <citation type="submission" date="2018-12" db="EMBL/GenBank/DDBJ databases">
        <title>Dyella dinghuensis sp. nov. DHOA06 and Dyella choica sp. nov. 4M-K27, isolated from forest soil.</title>
        <authorList>
            <person name="Qiu L.-H."/>
            <person name="Gao Z.-H."/>
        </authorList>
    </citation>
    <scope>NUCLEOTIDE SEQUENCE [LARGE SCALE GENOMIC DNA]</scope>
    <source>
        <strain evidence="2 3">DHOA06</strain>
    </source>
</reference>
<keyword evidence="3" id="KW-1185">Reference proteome</keyword>
<evidence type="ECO:0008006" key="4">
    <source>
        <dbReference type="Google" id="ProtNLM"/>
    </source>
</evidence>